<gene>
    <name evidence="1" type="ORF">SLEP1_g11507</name>
</gene>
<evidence type="ECO:0000313" key="1">
    <source>
        <dbReference type="EMBL" id="GKU98510.1"/>
    </source>
</evidence>
<evidence type="ECO:0000313" key="2">
    <source>
        <dbReference type="Proteomes" id="UP001054252"/>
    </source>
</evidence>
<name>A0AAV5IHA8_9ROSI</name>
<accession>A0AAV5IHA8</accession>
<organism evidence="1 2">
    <name type="scientific">Rubroshorea leprosula</name>
    <dbReference type="NCBI Taxonomy" id="152421"/>
    <lineage>
        <taxon>Eukaryota</taxon>
        <taxon>Viridiplantae</taxon>
        <taxon>Streptophyta</taxon>
        <taxon>Embryophyta</taxon>
        <taxon>Tracheophyta</taxon>
        <taxon>Spermatophyta</taxon>
        <taxon>Magnoliopsida</taxon>
        <taxon>eudicotyledons</taxon>
        <taxon>Gunneridae</taxon>
        <taxon>Pentapetalae</taxon>
        <taxon>rosids</taxon>
        <taxon>malvids</taxon>
        <taxon>Malvales</taxon>
        <taxon>Dipterocarpaceae</taxon>
        <taxon>Rubroshorea</taxon>
    </lineage>
</organism>
<proteinExistence type="predicted"/>
<sequence length="41" mass="4968">MVVLGRRRCLQLRQSLLRPLSPWYFCIYCGFDVQLCEKRGY</sequence>
<comment type="caution">
    <text evidence="1">The sequence shown here is derived from an EMBL/GenBank/DDBJ whole genome shotgun (WGS) entry which is preliminary data.</text>
</comment>
<dbReference type="AlphaFoldDB" id="A0AAV5IHA8"/>
<protein>
    <submittedName>
        <fullName evidence="1">Uncharacterized protein</fullName>
    </submittedName>
</protein>
<dbReference type="Proteomes" id="UP001054252">
    <property type="component" value="Unassembled WGS sequence"/>
</dbReference>
<keyword evidence="2" id="KW-1185">Reference proteome</keyword>
<reference evidence="1 2" key="1">
    <citation type="journal article" date="2021" name="Commun. Biol.">
        <title>The genome of Shorea leprosula (Dipterocarpaceae) highlights the ecological relevance of drought in aseasonal tropical rainforests.</title>
        <authorList>
            <person name="Ng K.K.S."/>
            <person name="Kobayashi M.J."/>
            <person name="Fawcett J.A."/>
            <person name="Hatakeyama M."/>
            <person name="Paape T."/>
            <person name="Ng C.H."/>
            <person name="Ang C.C."/>
            <person name="Tnah L.H."/>
            <person name="Lee C.T."/>
            <person name="Nishiyama T."/>
            <person name="Sese J."/>
            <person name="O'Brien M.J."/>
            <person name="Copetti D."/>
            <person name="Mohd Noor M.I."/>
            <person name="Ong R.C."/>
            <person name="Putra M."/>
            <person name="Sireger I.Z."/>
            <person name="Indrioko S."/>
            <person name="Kosugi Y."/>
            <person name="Izuno A."/>
            <person name="Isagi Y."/>
            <person name="Lee S.L."/>
            <person name="Shimizu K.K."/>
        </authorList>
    </citation>
    <scope>NUCLEOTIDE SEQUENCE [LARGE SCALE GENOMIC DNA]</scope>
    <source>
        <strain evidence="1">214</strain>
    </source>
</reference>
<dbReference type="EMBL" id="BPVZ01000012">
    <property type="protein sequence ID" value="GKU98510.1"/>
    <property type="molecule type" value="Genomic_DNA"/>
</dbReference>